<dbReference type="Pfam" id="PF13715">
    <property type="entry name" value="CarbopepD_reg_2"/>
    <property type="match status" value="1"/>
</dbReference>
<evidence type="ECO:0000256" key="5">
    <source>
        <dbReference type="ARBA" id="ARBA00023077"/>
    </source>
</evidence>
<dbReference type="Proteomes" id="UP000186917">
    <property type="component" value="Unassembled WGS sequence"/>
</dbReference>
<dbReference type="InterPro" id="IPR036942">
    <property type="entry name" value="Beta-barrel_TonB_sf"/>
</dbReference>
<dbReference type="InterPro" id="IPR012910">
    <property type="entry name" value="Plug_dom"/>
</dbReference>
<feature type="domain" description="TonB-dependent receptor-like beta-barrel" evidence="11">
    <location>
        <begin position="427"/>
        <end position="850"/>
    </location>
</feature>
<dbReference type="FunFam" id="2.170.130.10:FF:000008">
    <property type="entry name" value="SusC/RagA family TonB-linked outer membrane protein"/>
    <property type="match status" value="1"/>
</dbReference>
<evidence type="ECO:0000256" key="3">
    <source>
        <dbReference type="ARBA" id="ARBA00022452"/>
    </source>
</evidence>
<keyword evidence="2 8" id="KW-0813">Transport</keyword>
<sequence>MKKTTLLVSFILSVCALFAQTRSLQGKVTDEKGAPLGGVSVMLKGAKVGTQTNDAGTFTLNTTAAGTVELVFSYTGYKSITVSTDGKDVSVRLDKDANDLNDIVVVGYQTVRRKDLTGSVSSVGAKQLKDVPMNSAAQALAGRLAGVQITGTEGSPDAAVTIRVRGGGSITQDNSPLYIIDGIQVENGLNAISPQDIETIDVLKDASTTAIYGARGANGVVIITTKSGKNSNGKSVLSYNGFVGINKLARKLKVMNPYEFVTFQYERSRGNATDSTNFANNYGTTWDTLSNYKNAQAVDWQDQMFGRSAFNQTHNISLSGMGGGNVYNLSLTSNTEDAIMSGSRFDRKLASFKFEHTYSPAVKIGFNTRYNNTIVYGAGTSSVGSASTNNLRQAIRYRPLLVPGQNITDFDRSYLDETNGSSLALINPILLNDQSYRKSNTSIINLSGYVTITFTPFLSFKSTLGVDVNTQRKDSFDDSLTNNSRLNGSSLPMAAIATSKTVTLNNSNVFTFSNAKMKGAFHKHNEISWLLGQEIYQTRITGQNTLAKLFQNGISSTKALGNMNLGTFYTDATNYPASYQTDYHSASFFTSVNYSFDKKYLLTATVRADGSTKFGEELSKKWGYFPSASVAWRPLNEKFLEGLGKTFTDLKLRVSYGQSGNNRIADNLFRTLYASSTQYYLAGQQIASYASSTLANPDLKWERTISRNLGIDATVLKGRLQFSIDAYINTTKDLLVNVPIPPTSGYPYQVQNVGSTQNKGLELQVNATPLKTKDFSWTANFNISANKNVVKSLGGRQNYYLKNSGWALSSSPSDYIVRVGDAVGSIWGLQTDGFYQISDFDYNSGTGAYTLKSGVPDNTTLTAIAPKPGVLKFKDLSGPNGKPDGIVNDYDRTVIGVAQPKFLGGLNQQFSYKNFDLSVFVNYQFGNDVYNANKLEFTSAYTGDANMLAVMNNRWRNVDATGKTITDPAGLAELNKNATIWSPSTASNSFTVHSWAIENGSFVRISNITVGYTFADALLKKIKVSKARVYATVNNVALITGYSGYDPEVSVRRGNPETPGVDYSAYPRSRSYIVGINLSL</sequence>
<evidence type="ECO:0000259" key="12">
    <source>
        <dbReference type="Pfam" id="PF07715"/>
    </source>
</evidence>
<keyword evidence="3 8" id="KW-1134">Transmembrane beta strand</keyword>
<evidence type="ECO:0000256" key="4">
    <source>
        <dbReference type="ARBA" id="ARBA00022692"/>
    </source>
</evidence>
<dbReference type="InterPro" id="IPR037066">
    <property type="entry name" value="Plug_dom_sf"/>
</dbReference>
<dbReference type="GO" id="GO:0009279">
    <property type="term" value="C:cell outer membrane"/>
    <property type="evidence" value="ECO:0007669"/>
    <property type="project" value="UniProtKB-SubCell"/>
</dbReference>
<dbReference type="STRING" id="477680.SAMN05421788_110236"/>
<evidence type="ECO:0000313" key="13">
    <source>
        <dbReference type="EMBL" id="SIT31610.1"/>
    </source>
</evidence>
<evidence type="ECO:0000256" key="1">
    <source>
        <dbReference type="ARBA" id="ARBA00004571"/>
    </source>
</evidence>
<comment type="subcellular location">
    <subcellularLocation>
        <location evidence="1 8">Cell outer membrane</location>
        <topology evidence="1 8">Multi-pass membrane protein</topology>
    </subcellularLocation>
</comment>
<dbReference type="InterPro" id="IPR000531">
    <property type="entry name" value="Beta-barrel_TonB"/>
</dbReference>
<dbReference type="InterPro" id="IPR039426">
    <property type="entry name" value="TonB-dep_rcpt-like"/>
</dbReference>
<dbReference type="Gene3D" id="2.40.170.20">
    <property type="entry name" value="TonB-dependent receptor, beta-barrel domain"/>
    <property type="match status" value="1"/>
</dbReference>
<dbReference type="OrthoDB" id="9768177at2"/>
<reference evidence="14" key="1">
    <citation type="submission" date="2017-01" db="EMBL/GenBank/DDBJ databases">
        <authorList>
            <person name="Varghese N."/>
            <person name="Submissions S."/>
        </authorList>
    </citation>
    <scope>NUCLEOTIDE SEQUENCE [LARGE SCALE GENOMIC DNA]</scope>
    <source>
        <strain evidence="14">DSM 21054</strain>
    </source>
</reference>
<dbReference type="NCBIfam" id="TIGR04056">
    <property type="entry name" value="OMP_RagA_SusC"/>
    <property type="match status" value="1"/>
</dbReference>
<dbReference type="Gene3D" id="2.60.40.1120">
    <property type="entry name" value="Carboxypeptidase-like, regulatory domain"/>
    <property type="match status" value="1"/>
</dbReference>
<dbReference type="InterPro" id="IPR008969">
    <property type="entry name" value="CarboxyPept-like_regulatory"/>
</dbReference>
<evidence type="ECO:0000259" key="11">
    <source>
        <dbReference type="Pfam" id="PF00593"/>
    </source>
</evidence>
<keyword evidence="7 8" id="KW-0998">Cell outer membrane</keyword>
<accession>A0A173MAB8</accession>
<keyword evidence="10" id="KW-0732">Signal</keyword>
<name>A0A173MAB8_9BACT</name>
<comment type="similarity">
    <text evidence="8 9">Belongs to the TonB-dependent receptor family.</text>
</comment>
<feature type="domain" description="TonB-dependent receptor plug" evidence="12">
    <location>
        <begin position="113"/>
        <end position="220"/>
    </location>
</feature>
<dbReference type="EMBL" id="FTOR01000010">
    <property type="protein sequence ID" value="SIT31610.1"/>
    <property type="molecule type" value="Genomic_DNA"/>
</dbReference>
<evidence type="ECO:0000256" key="7">
    <source>
        <dbReference type="ARBA" id="ARBA00023237"/>
    </source>
</evidence>
<dbReference type="SUPFAM" id="SSF56935">
    <property type="entry name" value="Porins"/>
    <property type="match status" value="1"/>
</dbReference>
<dbReference type="Gene3D" id="2.170.130.10">
    <property type="entry name" value="TonB-dependent receptor, plug domain"/>
    <property type="match status" value="1"/>
</dbReference>
<dbReference type="PROSITE" id="PS52016">
    <property type="entry name" value="TONB_DEPENDENT_REC_3"/>
    <property type="match status" value="1"/>
</dbReference>
<dbReference type="KEGG" id="fln:FLA_0496"/>
<proteinExistence type="inferred from homology"/>
<gene>
    <name evidence="13" type="ORF">SAMN05421788_110236</name>
</gene>
<feature type="chain" id="PRO_5030022659" evidence="10">
    <location>
        <begin position="20"/>
        <end position="1080"/>
    </location>
</feature>
<protein>
    <submittedName>
        <fullName evidence="13">TonB-linked outer membrane protein, SusC/RagA family</fullName>
    </submittedName>
</protein>
<evidence type="ECO:0000256" key="8">
    <source>
        <dbReference type="PROSITE-ProRule" id="PRU01360"/>
    </source>
</evidence>
<dbReference type="RefSeq" id="WP_076381809.1">
    <property type="nucleotide sequence ID" value="NZ_AP017422.1"/>
</dbReference>
<keyword evidence="14" id="KW-1185">Reference proteome</keyword>
<keyword evidence="5 9" id="KW-0798">TonB box</keyword>
<evidence type="ECO:0000256" key="9">
    <source>
        <dbReference type="RuleBase" id="RU003357"/>
    </source>
</evidence>
<dbReference type="NCBIfam" id="TIGR04057">
    <property type="entry name" value="SusC_RagA_signa"/>
    <property type="match status" value="1"/>
</dbReference>
<dbReference type="InterPro" id="IPR023996">
    <property type="entry name" value="TonB-dep_OMP_SusC/RagA"/>
</dbReference>
<dbReference type="SUPFAM" id="SSF49464">
    <property type="entry name" value="Carboxypeptidase regulatory domain-like"/>
    <property type="match status" value="1"/>
</dbReference>
<dbReference type="InterPro" id="IPR023997">
    <property type="entry name" value="TonB-dep_OMP_SusC/RagA_CS"/>
</dbReference>
<evidence type="ECO:0000256" key="6">
    <source>
        <dbReference type="ARBA" id="ARBA00023136"/>
    </source>
</evidence>
<organism evidence="13 14">
    <name type="scientific">Filimonas lacunae</name>
    <dbReference type="NCBI Taxonomy" id="477680"/>
    <lineage>
        <taxon>Bacteria</taxon>
        <taxon>Pseudomonadati</taxon>
        <taxon>Bacteroidota</taxon>
        <taxon>Chitinophagia</taxon>
        <taxon>Chitinophagales</taxon>
        <taxon>Chitinophagaceae</taxon>
        <taxon>Filimonas</taxon>
    </lineage>
</organism>
<keyword evidence="6 8" id="KW-0472">Membrane</keyword>
<dbReference type="Pfam" id="PF07715">
    <property type="entry name" value="Plug"/>
    <property type="match status" value="1"/>
</dbReference>
<dbReference type="Pfam" id="PF00593">
    <property type="entry name" value="TonB_dep_Rec_b-barrel"/>
    <property type="match status" value="1"/>
</dbReference>
<dbReference type="AlphaFoldDB" id="A0A173MAB8"/>
<evidence type="ECO:0000256" key="10">
    <source>
        <dbReference type="SAM" id="SignalP"/>
    </source>
</evidence>
<keyword evidence="4 8" id="KW-0812">Transmembrane</keyword>
<feature type="signal peptide" evidence="10">
    <location>
        <begin position="1"/>
        <end position="19"/>
    </location>
</feature>
<evidence type="ECO:0000256" key="2">
    <source>
        <dbReference type="ARBA" id="ARBA00022448"/>
    </source>
</evidence>
<evidence type="ECO:0000313" key="14">
    <source>
        <dbReference type="Proteomes" id="UP000186917"/>
    </source>
</evidence>